<dbReference type="AlphaFoldDB" id="A0A927YLS7"/>
<name>A0A927YLS7_9FIRM</name>
<dbReference type="Proteomes" id="UP000766246">
    <property type="component" value="Unassembled WGS sequence"/>
</dbReference>
<accession>A0A927YLS7</accession>
<protein>
    <submittedName>
        <fullName evidence="2">Uncharacterized protein</fullName>
    </submittedName>
</protein>
<dbReference type="EMBL" id="SVER01000001">
    <property type="protein sequence ID" value="MBE5918242.1"/>
    <property type="molecule type" value="Genomic_DNA"/>
</dbReference>
<sequence length="765" mass="87627">MSDAYDNILELHKLLPDEENEVVNQAQLEGNNKQEIRNFPREYDADYEMDFARKIYNRGDVQMAGKIALAKVSHLLISYNRMMDSRARRDANIIEAQVKAEDLFSKEIKDIFENYGIAEENYQAVVITVEQELAEEEEKKKEKEKQQDEKEEKDEKKEKEEKEEKENKQEEYDIDELSEEEKQKRAVKDYKKAKVIYNNELINIYSGAEAEYKRDIASNTNLDKSGGILSTLMLGGNALGSEGYSLKSGDALDLMAGGMYIKKVASSKGTLFEQMALLDNAVNTNGIDLNKKEDDKVEDGEVKDDEGEDIGKLSFDANIGSSIKGAKYSLNDIFFKGSKEDIEDINASSYKQETMEGIMATEKISLDFKAIEKEKAFRVVNNIEADEKLSIKEANDNRKGISELNGKKQNISFYDEETTKMLVEDVDVLKPVPGLFGKTSNSSRELIRSKRQLWEQRMKKIRTIRSATNLELIDYKANKKDVDFKSIPSLSEEQLKKQKDALKENDKSVKNMIFAYKTMGASPKDLYLFRLAIIAYMIPAGKKTLKEILTESAEAGYLGNEDLSSYETMYATFYDAPIEGEVYVNNYEKESSKLYRYKNVNLQAENTESKDEKEKRLAEKWKVNDEIVESEEEDKEEVAEIEIAQNQSEEINLGEEGKLGEKNEVNVDRQEQGNEINADVKPQDKQKHPVETIIKKFVSNGQRQNDEPVKIFKDLSVIITEKRLEFGLTEDDISLLEGHLKDESKMFKNGLLRIIRKVVEENKEK</sequence>
<reference evidence="2" key="1">
    <citation type="submission" date="2019-04" db="EMBL/GenBank/DDBJ databases">
        <title>Evolution of Biomass-Degrading Anaerobic Consortia Revealed by Metagenomics.</title>
        <authorList>
            <person name="Peng X."/>
        </authorList>
    </citation>
    <scope>NUCLEOTIDE SEQUENCE</scope>
    <source>
        <strain evidence="2">SIG311</strain>
    </source>
</reference>
<organism evidence="2 3">
    <name type="scientific">Pseudobutyrivibrio ruminis</name>
    <dbReference type="NCBI Taxonomy" id="46206"/>
    <lineage>
        <taxon>Bacteria</taxon>
        <taxon>Bacillati</taxon>
        <taxon>Bacillota</taxon>
        <taxon>Clostridia</taxon>
        <taxon>Lachnospirales</taxon>
        <taxon>Lachnospiraceae</taxon>
        <taxon>Pseudobutyrivibrio</taxon>
    </lineage>
</organism>
<proteinExistence type="predicted"/>
<feature type="region of interest" description="Disordered" evidence="1">
    <location>
        <begin position="136"/>
        <end position="180"/>
    </location>
</feature>
<feature type="compositionally biased region" description="Basic and acidic residues" evidence="1">
    <location>
        <begin position="137"/>
        <end position="171"/>
    </location>
</feature>
<evidence type="ECO:0000313" key="3">
    <source>
        <dbReference type="Proteomes" id="UP000766246"/>
    </source>
</evidence>
<evidence type="ECO:0000313" key="2">
    <source>
        <dbReference type="EMBL" id="MBE5918242.1"/>
    </source>
</evidence>
<gene>
    <name evidence="2" type="ORF">E7272_00205</name>
</gene>
<comment type="caution">
    <text evidence="2">The sequence shown here is derived from an EMBL/GenBank/DDBJ whole genome shotgun (WGS) entry which is preliminary data.</text>
</comment>
<evidence type="ECO:0000256" key="1">
    <source>
        <dbReference type="SAM" id="MobiDB-lite"/>
    </source>
</evidence>